<dbReference type="SUPFAM" id="SSF109854">
    <property type="entry name" value="DinB/YfiT-like putative metalloenzymes"/>
    <property type="match status" value="1"/>
</dbReference>
<proteinExistence type="predicted"/>
<dbReference type="InterPro" id="IPR034660">
    <property type="entry name" value="DinB/YfiT-like"/>
</dbReference>
<evidence type="ECO:0000313" key="1">
    <source>
        <dbReference type="EMBL" id="MBB4930908.1"/>
    </source>
</evidence>
<evidence type="ECO:0000313" key="2">
    <source>
        <dbReference type="Proteomes" id="UP000523007"/>
    </source>
</evidence>
<organism evidence="1 2">
    <name type="scientific">Lipingzhangella halophila</name>
    <dbReference type="NCBI Taxonomy" id="1783352"/>
    <lineage>
        <taxon>Bacteria</taxon>
        <taxon>Bacillati</taxon>
        <taxon>Actinomycetota</taxon>
        <taxon>Actinomycetes</taxon>
        <taxon>Streptosporangiales</taxon>
        <taxon>Nocardiopsidaceae</taxon>
        <taxon>Lipingzhangella</taxon>
    </lineage>
</organism>
<sequence length="187" mass="20086">MVPSAEQTPQATPSAEDDLNTAIQAAAQATTGDERETLTAVLDYMRASVVAKVAGLNEEEARRRLVPSLTTPAGMLRHLTVVERNWFQVVLLGESAAKLGLVSSGGDESWEVPDEATVASLIEEYKRACAESRAAAAGLALDHTVAQHELGQVSLRWILVHMVEETARHAGHVDILREQINAAARQG</sequence>
<reference evidence="1 2" key="1">
    <citation type="submission" date="2020-08" db="EMBL/GenBank/DDBJ databases">
        <title>Sequencing the genomes of 1000 actinobacteria strains.</title>
        <authorList>
            <person name="Klenk H.-P."/>
        </authorList>
    </citation>
    <scope>NUCLEOTIDE SEQUENCE [LARGE SCALE GENOMIC DNA]</scope>
    <source>
        <strain evidence="1 2">DSM 102030</strain>
    </source>
</reference>
<dbReference type="InterPro" id="IPR007061">
    <property type="entry name" value="MST-like"/>
</dbReference>
<dbReference type="Gene3D" id="1.20.120.450">
    <property type="entry name" value="dinb family like domain"/>
    <property type="match status" value="1"/>
</dbReference>
<accession>A0A7W7RFV0</accession>
<dbReference type="Pfam" id="PF04978">
    <property type="entry name" value="MST"/>
    <property type="match status" value="1"/>
</dbReference>
<protein>
    <submittedName>
        <fullName evidence="1">Putative damage-inducible protein DinB</fullName>
    </submittedName>
</protein>
<name>A0A7W7RFV0_9ACTN</name>
<comment type="caution">
    <text evidence="1">The sequence shown here is derived from an EMBL/GenBank/DDBJ whole genome shotgun (WGS) entry which is preliminary data.</text>
</comment>
<dbReference type="EMBL" id="JACHJT010000001">
    <property type="protein sequence ID" value="MBB4930908.1"/>
    <property type="molecule type" value="Genomic_DNA"/>
</dbReference>
<dbReference type="RefSeq" id="WP_184576409.1">
    <property type="nucleotide sequence ID" value="NZ_JACHJT010000001.1"/>
</dbReference>
<dbReference type="Proteomes" id="UP000523007">
    <property type="component" value="Unassembled WGS sequence"/>
</dbReference>
<keyword evidence="2" id="KW-1185">Reference proteome</keyword>
<dbReference type="AlphaFoldDB" id="A0A7W7RFV0"/>
<gene>
    <name evidence="1" type="ORF">F4561_001728</name>
</gene>